<dbReference type="PANTHER" id="PTHR24148:SF64">
    <property type="entry name" value="HETEROKARYON INCOMPATIBILITY DOMAIN-CONTAINING PROTEIN"/>
    <property type="match status" value="1"/>
</dbReference>
<keyword evidence="3" id="KW-1185">Reference proteome</keyword>
<accession>A0A1L7XCJ2</accession>
<dbReference type="InterPro" id="IPR052895">
    <property type="entry name" value="HetReg/Transcr_Mod"/>
</dbReference>
<sequence length="586" mass="66162">MLKQSSSTLSTGDIYESLSLQDSRDPQDPRKFRLITLLPGSDPEALQCLLNVASLNTNPNYEALSYVWGDPKEKVPIICNGAELEITRDLHIALRRLRHVDRSRTLWVDAISIDQKNRNERSVQVGLMGDIYASATIVLVWLGPECGQSPLALRLIRDLNNCSADKCTNLIQESERKTQFDALLRLFRRYYWMRVWVIQEVTCAKKVSVFCGKESISWRDLNAIYDILEKVKDSLAKYVYHDDPGSIYTLLSAGPKRLLLGKVSSDNYPSLLELLWKHHYKFSTDPLDKVYALVGISSSRETFGLLDYGRSIQDTYVHTAKHIISTSKTLDVICVKEHDGNIDGLPTWVPDWTRFEAKYPVIGLHHRRPPYAAAGGAVADASFSESGYGLRITGFIIDAVKDRGIPFHLENDPPSNILLALGACQQWWTIFLKAYDDNPASQKRFLRVACGGDWAPIYDIHSPARVTLLFDLINAPMPEQIESEEPAPKSELLGNEQRQVIFSASRLMHGKRLVLSSSKIACLAPWDTEDGDLICILLGCSFPVILRPRDDHYLLVGEAYVDGIMYGEAFNRHQMEKEALETFLIQ</sequence>
<dbReference type="STRING" id="576137.A0A1L7XCJ2"/>
<gene>
    <name evidence="2" type="ORF">PAC_12630</name>
</gene>
<dbReference type="AlphaFoldDB" id="A0A1L7XCJ2"/>
<dbReference type="Pfam" id="PF26639">
    <property type="entry name" value="Het-6_barrel"/>
    <property type="match status" value="1"/>
</dbReference>
<dbReference type="OrthoDB" id="194358at2759"/>
<evidence type="ECO:0000259" key="1">
    <source>
        <dbReference type="Pfam" id="PF06985"/>
    </source>
</evidence>
<reference evidence="2 3" key="1">
    <citation type="submission" date="2016-03" db="EMBL/GenBank/DDBJ databases">
        <authorList>
            <person name="Ploux O."/>
        </authorList>
    </citation>
    <scope>NUCLEOTIDE SEQUENCE [LARGE SCALE GENOMIC DNA]</scope>
    <source>
        <strain evidence="2 3">UAMH 11012</strain>
    </source>
</reference>
<evidence type="ECO:0000313" key="3">
    <source>
        <dbReference type="Proteomes" id="UP000184330"/>
    </source>
</evidence>
<evidence type="ECO:0000313" key="2">
    <source>
        <dbReference type="EMBL" id="CZR62733.1"/>
    </source>
</evidence>
<feature type="domain" description="Heterokaryon incompatibility" evidence="1">
    <location>
        <begin position="61"/>
        <end position="200"/>
    </location>
</feature>
<dbReference type="InterPro" id="IPR010730">
    <property type="entry name" value="HET"/>
</dbReference>
<dbReference type="PANTHER" id="PTHR24148">
    <property type="entry name" value="ANKYRIN REPEAT DOMAIN-CONTAINING PROTEIN 39 HOMOLOG-RELATED"/>
    <property type="match status" value="1"/>
</dbReference>
<dbReference type="Pfam" id="PF06985">
    <property type="entry name" value="HET"/>
    <property type="match status" value="1"/>
</dbReference>
<dbReference type="Proteomes" id="UP000184330">
    <property type="component" value="Unassembled WGS sequence"/>
</dbReference>
<proteinExistence type="predicted"/>
<dbReference type="EMBL" id="FJOG01000021">
    <property type="protein sequence ID" value="CZR62733.1"/>
    <property type="molecule type" value="Genomic_DNA"/>
</dbReference>
<protein>
    <submittedName>
        <fullName evidence="2">Related to heterokaryon incompatibility protein het-6</fullName>
    </submittedName>
</protein>
<name>A0A1L7XCJ2_9HELO</name>
<organism evidence="2 3">
    <name type="scientific">Phialocephala subalpina</name>
    <dbReference type="NCBI Taxonomy" id="576137"/>
    <lineage>
        <taxon>Eukaryota</taxon>
        <taxon>Fungi</taxon>
        <taxon>Dikarya</taxon>
        <taxon>Ascomycota</taxon>
        <taxon>Pezizomycotina</taxon>
        <taxon>Leotiomycetes</taxon>
        <taxon>Helotiales</taxon>
        <taxon>Mollisiaceae</taxon>
        <taxon>Phialocephala</taxon>
        <taxon>Phialocephala fortinii species complex</taxon>
    </lineage>
</organism>